<proteinExistence type="predicted"/>
<dbReference type="EMBL" id="JYDR01001064">
    <property type="protein sequence ID" value="KRY63595.1"/>
    <property type="molecule type" value="Genomic_DNA"/>
</dbReference>
<evidence type="ECO:0000313" key="1">
    <source>
        <dbReference type="EMBL" id="KRY63595.1"/>
    </source>
</evidence>
<protein>
    <submittedName>
        <fullName evidence="1">Uncharacterized protein</fullName>
    </submittedName>
</protein>
<comment type="caution">
    <text evidence="1">The sequence shown here is derived from an EMBL/GenBank/DDBJ whole genome shotgun (WGS) entry which is preliminary data.</text>
</comment>
<accession>A0A0V1DQ99</accession>
<organism evidence="1 2">
    <name type="scientific">Trichinella pseudospiralis</name>
    <name type="common">Parasitic roundworm</name>
    <dbReference type="NCBI Taxonomy" id="6337"/>
    <lineage>
        <taxon>Eukaryota</taxon>
        <taxon>Metazoa</taxon>
        <taxon>Ecdysozoa</taxon>
        <taxon>Nematoda</taxon>
        <taxon>Enoplea</taxon>
        <taxon>Dorylaimia</taxon>
        <taxon>Trichinellida</taxon>
        <taxon>Trichinellidae</taxon>
        <taxon>Trichinella</taxon>
    </lineage>
</organism>
<dbReference type="Proteomes" id="UP000054632">
    <property type="component" value="Unassembled WGS sequence"/>
</dbReference>
<gene>
    <name evidence="1" type="ORF">T4A_4730</name>
</gene>
<name>A0A0V1DQ99_TRIPS</name>
<evidence type="ECO:0000313" key="2">
    <source>
        <dbReference type="Proteomes" id="UP000054632"/>
    </source>
</evidence>
<reference evidence="1 2" key="1">
    <citation type="submission" date="2015-01" db="EMBL/GenBank/DDBJ databases">
        <title>Evolution of Trichinella species and genotypes.</title>
        <authorList>
            <person name="Korhonen P.K."/>
            <person name="Edoardo P."/>
            <person name="Giuseppe L.R."/>
            <person name="Gasser R.B."/>
        </authorList>
    </citation>
    <scope>NUCLEOTIDE SEQUENCE [LARGE SCALE GENOMIC DNA]</scope>
    <source>
        <strain evidence="1">ISS13</strain>
    </source>
</reference>
<dbReference type="AlphaFoldDB" id="A0A0V1DQ99"/>
<sequence length="34" mass="4008">MAYFHDELHIDRLDSVIEVTFCDTSVGHFPNRNE</sequence>